<organism evidence="3 4">
    <name type="scientific">Phytoactinopolyspora halophila</name>
    <dbReference type="NCBI Taxonomy" id="1981511"/>
    <lineage>
        <taxon>Bacteria</taxon>
        <taxon>Bacillati</taxon>
        <taxon>Actinomycetota</taxon>
        <taxon>Actinomycetes</taxon>
        <taxon>Jiangellales</taxon>
        <taxon>Jiangellaceae</taxon>
        <taxon>Phytoactinopolyspora</taxon>
    </lineage>
</organism>
<reference evidence="3 4" key="1">
    <citation type="submission" date="2018-06" db="EMBL/GenBank/DDBJ databases">
        <title>Phytoactinopolyspora halophila sp. nov., a novel halophilic actinomycete isolated from a saline soil in China.</title>
        <authorList>
            <person name="Tang S.-K."/>
        </authorList>
    </citation>
    <scope>NUCLEOTIDE SEQUENCE [LARGE SCALE GENOMIC DNA]</scope>
    <source>
        <strain evidence="3 4">YIM 96934</strain>
    </source>
</reference>
<dbReference type="GO" id="GO:0006801">
    <property type="term" value="P:superoxide metabolic process"/>
    <property type="evidence" value="ECO:0007669"/>
    <property type="project" value="InterPro"/>
</dbReference>
<feature type="region of interest" description="Disordered" evidence="2">
    <location>
        <begin position="199"/>
        <end position="221"/>
    </location>
</feature>
<dbReference type="GO" id="GO:0046872">
    <property type="term" value="F:metal ion binding"/>
    <property type="evidence" value="ECO:0007669"/>
    <property type="project" value="InterPro"/>
</dbReference>
<evidence type="ECO:0000256" key="2">
    <source>
        <dbReference type="SAM" id="MobiDB-lite"/>
    </source>
</evidence>
<dbReference type="AlphaFoldDB" id="A0A329QEU3"/>
<dbReference type="Proteomes" id="UP000250462">
    <property type="component" value="Unassembled WGS sequence"/>
</dbReference>
<comment type="caution">
    <text evidence="3">The sequence shown here is derived from an EMBL/GenBank/DDBJ whole genome shotgun (WGS) entry which is preliminary data.</text>
</comment>
<evidence type="ECO:0000313" key="3">
    <source>
        <dbReference type="EMBL" id="RAW10836.1"/>
    </source>
</evidence>
<dbReference type="EMBL" id="QMIG01000024">
    <property type="protein sequence ID" value="RAW10836.1"/>
    <property type="molecule type" value="Genomic_DNA"/>
</dbReference>
<comment type="similarity">
    <text evidence="1">Belongs to the Cu-Zn superoxide dismutase family.</text>
</comment>
<dbReference type="InterPro" id="IPR036423">
    <property type="entry name" value="SOD-like_Cu/Zn_dom_sf"/>
</dbReference>
<feature type="region of interest" description="Disordered" evidence="2">
    <location>
        <begin position="119"/>
        <end position="155"/>
    </location>
</feature>
<proteinExistence type="inferred from homology"/>
<evidence type="ECO:0000256" key="1">
    <source>
        <dbReference type="ARBA" id="ARBA00010457"/>
    </source>
</evidence>
<accession>A0A329QEU3</accession>
<keyword evidence="4" id="KW-1185">Reference proteome</keyword>
<dbReference type="Gene3D" id="2.60.40.200">
    <property type="entry name" value="Superoxide dismutase, copper/zinc binding domain"/>
    <property type="match status" value="1"/>
</dbReference>
<dbReference type="SUPFAM" id="SSF49329">
    <property type="entry name" value="Cu,Zn superoxide dismutase-like"/>
    <property type="match status" value="1"/>
</dbReference>
<evidence type="ECO:0000313" key="4">
    <source>
        <dbReference type="Proteomes" id="UP000250462"/>
    </source>
</evidence>
<feature type="compositionally biased region" description="Low complexity" evidence="2">
    <location>
        <begin position="199"/>
        <end position="208"/>
    </location>
</feature>
<name>A0A329QEU3_9ACTN</name>
<protein>
    <submittedName>
        <fullName evidence="3">Superoxide dismutase family protein</fullName>
    </submittedName>
</protein>
<sequence>MLQPTGGTVHDSPDRAYSSVTEQVLSLPMHDSGSAARLLISVVLAAFLLAIAGCTSHTETSVNASFQPAEPFDEDAVAVTYDEGALPAGSDVELTASSTGDGSTYTLVLDSVQADRDFGAHLHTDPCGQEPEDSGPHYQDEPDPEQPSTDPEYANPENEVWLDLTTDGAGHGESEATVDWLPRSGEANSVVLHQRHTATAEGEAGAAGDRLGCVNVSPDFD</sequence>
<gene>
    <name evidence="3" type="ORF">DPM12_18190</name>
</gene>